<dbReference type="Pfam" id="PF14392">
    <property type="entry name" value="zf-CCHC_4"/>
    <property type="match status" value="1"/>
</dbReference>
<sequence length="460" mass="51176">MDPYTNKMKGIINLTEEEESVFDLTDMGFAANISNEDHVLFVKVLTNKKVWLSTFKNQMAQHWNGRFPVIITESSDMFSLSFGCAGDKARVLLKETFHFQNHHIVLHSPLPGQNVHSGTLISTPFWVQIYRLPFLSKTKGLAKALGNIIGEYVDVYEDSLNEGWGPFLRVRVKIDTTKPLLRGRMITLQQAQDKFWVEFRYERLLEYCMECGRLGHPFDKCSIYLEKLDNGIEPDLEYRPTMKGFALLDFSYDRESCLDFPKGDAWPLLTRLTKNSLISAIPSLKTRDSPHPRSLLTGESSQTTAITSNAHSTYTHASHTTCVPLHNVHNLPMAGTNITTATNTYTTAGVSLQNEVASKFISSPNRTLPMLVSHVATTSTHPLPAATTGTSTKSQTSDVFSDLSGVFTPFAVMNNDPSVFGTYPPTINTLHSNQTGQLHSPIPAKAYHLSQSIVASGAEQ</sequence>
<name>A0A803PY50_CANSA</name>
<evidence type="ECO:0000313" key="2">
    <source>
        <dbReference type="EnsemblPlants" id="cds.evm.model.06.374"/>
    </source>
</evidence>
<evidence type="ECO:0000259" key="1">
    <source>
        <dbReference type="Pfam" id="PF14392"/>
    </source>
</evidence>
<reference evidence="2" key="1">
    <citation type="submission" date="2018-11" db="EMBL/GenBank/DDBJ databases">
        <authorList>
            <person name="Grassa J C."/>
        </authorList>
    </citation>
    <scope>NUCLEOTIDE SEQUENCE [LARGE SCALE GENOMIC DNA]</scope>
</reference>
<feature type="domain" description="Zinc knuckle CX2CX4HX4C" evidence="1">
    <location>
        <begin position="174"/>
        <end position="222"/>
    </location>
</feature>
<dbReference type="Gramene" id="evm.model.06.374">
    <property type="protein sequence ID" value="cds.evm.model.06.374"/>
    <property type="gene ID" value="evm.TU.06.374"/>
</dbReference>
<dbReference type="OMA" id="LEYCMEC"/>
<protein>
    <recommendedName>
        <fullName evidence="1">Zinc knuckle CX2CX4HX4C domain-containing protein</fullName>
    </recommendedName>
</protein>
<keyword evidence="3" id="KW-1185">Reference proteome</keyword>
<evidence type="ECO:0000313" key="3">
    <source>
        <dbReference type="Proteomes" id="UP000596661"/>
    </source>
</evidence>
<dbReference type="PANTHER" id="PTHR31286">
    <property type="entry name" value="GLYCINE-RICH CELL WALL STRUCTURAL PROTEIN 1.8-LIKE"/>
    <property type="match status" value="1"/>
</dbReference>
<dbReference type="InterPro" id="IPR040256">
    <property type="entry name" value="At4g02000-like"/>
</dbReference>
<dbReference type="InterPro" id="IPR025836">
    <property type="entry name" value="Zn_knuckle_CX2CX4HX4C"/>
</dbReference>
<proteinExistence type="predicted"/>
<dbReference type="Proteomes" id="UP000596661">
    <property type="component" value="Chromosome 6"/>
</dbReference>
<dbReference type="EnsemblPlants" id="evm.model.06.374">
    <property type="protein sequence ID" value="cds.evm.model.06.374"/>
    <property type="gene ID" value="evm.TU.06.374"/>
</dbReference>
<dbReference type="PANTHER" id="PTHR31286:SF167">
    <property type="entry name" value="OS09G0268800 PROTEIN"/>
    <property type="match status" value="1"/>
</dbReference>
<accession>A0A803PY50</accession>
<dbReference type="EMBL" id="UZAU01000559">
    <property type="status" value="NOT_ANNOTATED_CDS"/>
    <property type="molecule type" value="Genomic_DNA"/>
</dbReference>
<reference evidence="2" key="2">
    <citation type="submission" date="2021-03" db="UniProtKB">
        <authorList>
            <consortium name="EnsemblPlants"/>
        </authorList>
    </citation>
    <scope>IDENTIFICATION</scope>
</reference>
<organism evidence="2 3">
    <name type="scientific">Cannabis sativa</name>
    <name type="common">Hemp</name>
    <name type="synonym">Marijuana</name>
    <dbReference type="NCBI Taxonomy" id="3483"/>
    <lineage>
        <taxon>Eukaryota</taxon>
        <taxon>Viridiplantae</taxon>
        <taxon>Streptophyta</taxon>
        <taxon>Embryophyta</taxon>
        <taxon>Tracheophyta</taxon>
        <taxon>Spermatophyta</taxon>
        <taxon>Magnoliopsida</taxon>
        <taxon>eudicotyledons</taxon>
        <taxon>Gunneridae</taxon>
        <taxon>Pentapetalae</taxon>
        <taxon>rosids</taxon>
        <taxon>fabids</taxon>
        <taxon>Rosales</taxon>
        <taxon>Cannabaceae</taxon>
        <taxon>Cannabis</taxon>
    </lineage>
</organism>
<dbReference type="AlphaFoldDB" id="A0A803PY50"/>